<evidence type="ECO:0000256" key="6">
    <source>
        <dbReference type="SAM" id="MobiDB-lite"/>
    </source>
</evidence>
<dbReference type="Proteomes" id="UP000535890">
    <property type="component" value="Unassembled WGS sequence"/>
</dbReference>
<evidence type="ECO:0000256" key="4">
    <source>
        <dbReference type="ARBA" id="ARBA00023125"/>
    </source>
</evidence>
<keyword evidence="3" id="KW-0731">Sigma factor</keyword>
<evidence type="ECO:0000259" key="7">
    <source>
        <dbReference type="Pfam" id="PF04542"/>
    </source>
</evidence>
<evidence type="ECO:0000256" key="2">
    <source>
        <dbReference type="ARBA" id="ARBA00023015"/>
    </source>
</evidence>
<feature type="domain" description="RNA polymerase sigma factor 70 region 4 type 2" evidence="8">
    <location>
        <begin position="160"/>
        <end position="208"/>
    </location>
</feature>
<comment type="caution">
    <text evidence="9">The sequence shown here is derived from an EMBL/GenBank/DDBJ whole genome shotgun (WGS) entry which is preliminary data.</text>
</comment>
<keyword evidence="10" id="KW-1185">Reference proteome</keyword>
<dbReference type="InterPro" id="IPR036388">
    <property type="entry name" value="WH-like_DNA-bd_sf"/>
</dbReference>
<evidence type="ECO:0000256" key="3">
    <source>
        <dbReference type="ARBA" id="ARBA00023082"/>
    </source>
</evidence>
<reference evidence="9 10" key="1">
    <citation type="submission" date="2020-07" db="EMBL/GenBank/DDBJ databases">
        <title>Sequencing the genomes of 1000 actinobacteria strains.</title>
        <authorList>
            <person name="Klenk H.-P."/>
        </authorList>
    </citation>
    <scope>NUCLEOTIDE SEQUENCE [LARGE SCALE GENOMIC DNA]</scope>
    <source>
        <strain evidence="9 10">DSM 45772</strain>
    </source>
</reference>
<keyword evidence="2" id="KW-0805">Transcription regulation</keyword>
<evidence type="ECO:0000313" key="10">
    <source>
        <dbReference type="Proteomes" id="UP000535890"/>
    </source>
</evidence>
<dbReference type="GO" id="GO:0006352">
    <property type="term" value="P:DNA-templated transcription initiation"/>
    <property type="evidence" value="ECO:0007669"/>
    <property type="project" value="InterPro"/>
</dbReference>
<keyword evidence="5" id="KW-0804">Transcription</keyword>
<evidence type="ECO:0000259" key="8">
    <source>
        <dbReference type="Pfam" id="PF08281"/>
    </source>
</evidence>
<feature type="domain" description="RNA polymerase sigma-70 region 2" evidence="7">
    <location>
        <begin position="63"/>
        <end position="131"/>
    </location>
</feature>
<proteinExistence type="inferred from homology"/>
<name>A0A7Y9E211_9PSEU</name>
<evidence type="ECO:0000256" key="5">
    <source>
        <dbReference type="ARBA" id="ARBA00023163"/>
    </source>
</evidence>
<dbReference type="PANTHER" id="PTHR43133">
    <property type="entry name" value="RNA POLYMERASE ECF-TYPE SIGMA FACTO"/>
    <property type="match status" value="1"/>
</dbReference>
<dbReference type="Pfam" id="PF04542">
    <property type="entry name" value="Sigma70_r2"/>
    <property type="match status" value="1"/>
</dbReference>
<dbReference type="InterPro" id="IPR013325">
    <property type="entry name" value="RNA_pol_sigma_r2"/>
</dbReference>
<dbReference type="AlphaFoldDB" id="A0A7Y9E211"/>
<organism evidence="9 10">
    <name type="scientific">Actinomycetospora corticicola</name>
    <dbReference type="NCBI Taxonomy" id="663602"/>
    <lineage>
        <taxon>Bacteria</taxon>
        <taxon>Bacillati</taxon>
        <taxon>Actinomycetota</taxon>
        <taxon>Actinomycetes</taxon>
        <taxon>Pseudonocardiales</taxon>
        <taxon>Pseudonocardiaceae</taxon>
        <taxon>Actinomycetospora</taxon>
    </lineage>
</organism>
<evidence type="ECO:0000256" key="1">
    <source>
        <dbReference type="ARBA" id="ARBA00010641"/>
    </source>
</evidence>
<dbReference type="PANTHER" id="PTHR43133:SF8">
    <property type="entry name" value="RNA POLYMERASE SIGMA FACTOR HI_1459-RELATED"/>
    <property type="match status" value="1"/>
</dbReference>
<sequence length="216" mass="23461">MVDRVEASLLDPDPPPDAPPAGAAAGSAASTRPAPRGPGDDPDVDRWLVGRVVAGDVEAYEELLRRHRDRIYRIALRVLADPADADDVTQDIAIQLWTGLSSFTGSAAFTTWLYRVVVNRCLNLRRRRRRTEELTEATHPTAPGPEARVVAGQELEAGIAALADMPEELRVALVLIQLEGLSYAQAAAVLKVPEATVRGRLARGRAQLVKSMRSWS</sequence>
<dbReference type="Gene3D" id="1.10.10.10">
    <property type="entry name" value="Winged helix-like DNA-binding domain superfamily/Winged helix DNA-binding domain"/>
    <property type="match status" value="1"/>
</dbReference>
<dbReference type="InterPro" id="IPR007627">
    <property type="entry name" value="RNA_pol_sigma70_r2"/>
</dbReference>
<dbReference type="NCBIfam" id="TIGR02937">
    <property type="entry name" value="sigma70-ECF"/>
    <property type="match status" value="1"/>
</dbReference>
<dbReference type="InterPro" id="IPR014284">
    <property type="entry name" value="RNA_pol_sigma-70_dom"/>
</dbReference>
<dbReference type="Gene3D" id="1.10.1740.10">
    <property type="match status" value="1"/>
</dbReference>
<gene>
    <name evidence="9" type="ORF">BJ983_005803</name>
</gene>
<feature type="compositionally biased region" description="Low complexity" evidence="6">
    <location>
        <begin position="20"/>
        <end position="34"/>
    </location>
</feature>
<dbReference type="RefSeq" id="WP_218890532.1">
    <property type="nucleotide sequence ID" value="NZ_BAABHP010000032.1"/>
</dbReference>
<dbReference type="GO" id="GO:0003677">
    <property type="term" value="F:DNA binding"/>
    <property type="evidence" value="ECO:0007669"/>
    <property type="project" value="UniProtKB-KW"/>
</dbReference>
<dbReference type="GO" id="GO:0016987">
    <property type="term" value="F:sigma factor activity"/>
    <property type="evidence" value="ECO:0007669"/>
    <property type="project" value="UniProtKB-KW"/>
</dbReference>
<feature type="region of interest" description="Disordered" evidence="6">
    <location>
        <begin position="1"/>
        <end position="45"/>
    </location>
</feature>
<dbReference type="InterPro" id="IPR013324">
    <property type="entry name" value="RNA_pol_sigma_r3/r4-like"/>
</dbReference>
<keyword evidence="4" id="KW-0238">DNA-binding</keyword>
<dbReference type="SUPFAM" id="SSF88659">
    <property type="entry name" value="Sigma3 and sigma4 domains of RNA polymerase sigma factors"/>
    <property type="match status" value="1"/>
</dbReference>
<dbReference type="InterPro" id="IPR013249">
    <property type="entry name" value="RNA_pol_sigma70_r4_t2"/>
</dbReference>
<protein>
    <submittedName>
        <fullName evidence="9">RNA polymerase sigma-70 factor (ECF subfamily)</fullName>
    </submittedName>
</protein>
<accession>A0A7Y9E211</accession>
<dbReference type="SUPFAM" id="SSF88946">
    <property type="entry name" value="Sigma2 domain of RNA polymerase sigma factors"/>
    <property type="match status" value="1"/>
</dbReference>
<comment type="similarity">
    <text evidence="1">Belongs to the sigma-70 factor family. ECF subfamily.</text>
</comment>
<dbReference type="EMBL" id="JACCBN010000001">
    <property type="protein sequence ID" value="NYD39701.1"/>
    <property type="molecule type" value="Genomic_DNA"/>
</dbReference>
<dbReference type="CDD" id="cd06171">
    <property type="entry name" value="Sigma70_r4"/>
    <property type="match status" value="1"/>
</dbReference>
<dbReference type="Pfam" id="PF08281">
    <property type="entry name" value="Sigma70_r4_2"/>
    <property type="match status" value="1"/>
</dbReference>
<dbReference type="InterPro" id="IPR039425">
    <property type="entry name" value="RNA_pol_sigma-70-like"/>
</dbReference>
<evidence type="ECO:0000313" key="9">
    <source>
        <dbReference type="EMBL" id="NYD39701.1"/>
    </source>
</evidence>